<dbReference type="CDD" id="cd00397">
    <property type="entry name" value="DNA_BRE_C"/>
    <property type="match status" value="1"/>
</dbReference>
<dbReference type="Gene3D" id="1.10.443.10">
    <property type="entry name" value="Intergrase catalytic core"/>
    <property type="match status" value="1"/>
</dbReference>
<evidence type="ECO:0000259" key="7">
    <source>
        <dbReference type="PROSITE" id="PS51900"/>
    </source>
</evidence>
<organism evidence="8 9">
    <name type="scientific">Winogradskyella jejuensis</name>
    <dbReference type="NCBI Taxonomy" id="1089305"/>
    <lineage>
        <taxon>Bacteria</taxon>
        <taxon>Pseudomonadati</taxon>
        <taxon>Bacteroidota</taxon>
        <taxon>Flavobacteriia</taxon>
        <taxon>Flavobacteriales</taxon>
        <taxon>Flavobacteriaceae</taxon>
        <taxon>Winogradskyella</taxon>
    </lineage>
</organism>
<evidence type="ECO:0000256" key="3">
    <source>
        <dbReference type="ARBA" id="ARBA00023125"/>
    </source>
</evidence>
<evidence type="ECO:0000256" key="1">
    <source>
        <dbReference type="ARBA" id="ARBA00008857"/>
    </source>
</evidence>
<dbReference type="PROSITE" id="PS51900">
    <property type="entry name" value="CB"/>
    <property type="match status" value="1"/>
</dbReference>
<dbReference type="InterPro" id="IPR011010">
    <property type="entry name" value="DNA_brk_join_enz"/>
</dbReference>
<dbReference type="STRING" id="1089305.SAMN05444148_2720"/>
<dbReference type="GO" id="GO:0006310">
    <property type="term" value="P:DNA recombination"/>
    <property type="evidence" value="ECO:0007669"/>
    <property type="project" value="UniProtKB-KW"/>
</dbReference>
<dbReference type="GO" id="GO:0015074">
    <property type="term" value="P:DNA integration"/>
    <property type="evidence" value="ECO:0007669"/>
    <property type="project" value="UniProtKB-KW"/>
</dbReference>
<name>A0A1M5V4B7_9FLAO</name>
<dbReference type="PANTHER" id="PTHR30349:SF41">
    <property type="entry name" value="INTEGRASE_RECOMBINASE PROTEIN MJ0367-RELATED"/>
    <property type="match status" value="1"/>
</dbReference>
<feature type="domain" description="Core-binding (CB)" evidence="7">
    <location>
        <begin position="151"/>
        <end position="230"/>
    </location>
</feature>
<evidence type="ECO:0000256" key="4">
    <source>
        <dbReference type="ARBA" id="ARBA00023172"/>
    </source>
</evidence>
<evidence type="ECO:0000313" key="9">
    <source>
        <dbReference type="Proteomes" id="UP000184522"/>
    </source>
</evidence>
<dbReference type="EMBL" id="FQWS01000002">
    <property type="protein sequence ID" value="SHH70099.1"/>
    <property type="molecule type" value="Genomic_DNA"/>
</dbReference>
<gene>
    <name evidence="8" type="ORF">SAMN05444148_2720</name>
</gene>
<dbReference type="Pfam" id="PF00589">
    <property type="entry name" value="Phage_integrase"/>
    <property type="match status" value="1"/>
</dbReference>
<keyword evidence="4" id="KW-0233">DNA recombination</keyword>
<dbReference type="AlphaFoldDB" id="A0A1M5V4B7"/>
<keyword evidence="2" id="KW-0229">DNA integration</keyword>
<accession>A0A1M5V4B7</accession>
<reference evidence="9" key="1">
    <citation type="submission" date="2016-11" db="EMBL/GenBank/DDBJ databases">
        <authorList>
            <person name="Varghese N."/>
            <person name="Submissions S."/>
        </authorList>
    </citation>
    <scope>NUCLEOTIDE SEQUENCE [LARGE SCALE GENOMIC DNA]</scope>
    <source>
        <strain evidence="9">DSM 25330</strain>
    </source>
</reference>
<keyword evidence="9" id="KW-1185">Reference proteome</keyword>
<comment type="similarity">
    <text evidence="1">Belongs to the 'phage' integrase family.</text>
</comment>
<dbReference type="InterPro" id="IPR013762">
    <property type="entry name" value="Integrase-like_cat_sf"/>
</dbReference>
<protein>
    <submittedName>
        <fullName evidence="8">Site-specific recombinase XerD</fullName>
    </submittedName>
</protein>
<dbReference type="PROSITE" id="PS51898">
    <property type="entry name" value="TYR_RECOMBINASE"/>
    <property type="match status" value="1"/>
</dbReference>
<dbReference type="OrthoDB" id="9806835at2"/>
<dbReference type="InterPro" id="IPR044068">
    <property type="entry name" value="CB"/>
</dbReference>
<dbReference type="RefSeq" id="WP_073087328.1">
    <property type="nucleotide sequence ID" value="NZ_FQWS01000002.1"/>
</dbReference>
<sequence>MQTIYDLITLDVQKEHDLEHETEHKSLFSEPKIYDANGDLTKRWYIYFSYVNPKTGKKERCKNIYGKTNRYKTKTERYYILNIYKKRLSKLLHEGFNPYADNQELYEKRKANQQATTTKSNIAVANGASSLSSENVAQNEFEKERTVSEAFNFALNIKKNLVGASTLSDYKSRCNKLIEYLDTNYPDVKTINQLEKKHVIAFLNSVLQSTSARNRNNYRTCLGSIFQSLEDNELISVNFIKRIKPLQAKPRKNKTYTAKEQEIIFKYLENNDKVLLLFIKFISYNLLRPIEVCRLKVKDLNLEQNIVQFQAKNKAFKTKIIPEILLSELPDLSRLDPNALLFTPNGFGKQWDATEVNRRGYFTSRFKKVVKDEFGFNDNYGLYSFRHTFITKLYRALAKDSSPYAAKSKLMQITGHATMSALEKYLRDIDAELPQDYSELL</sequence>
<keyword evidence="3 5" id="KW-0238">DNA-binding</keyword>
<dbReference type="Proteomes" id="UP000184522">
    <property type="component" value="Unassembled WGS sequence"/>
</dbReference>
<evidence type="ECO:0000256" key="5">
    <source>
        <dbReference type="PROSITE-ProRule" id="PRU01248"/>
    </source>
</evidence>
<dbReference type="InterPro" id="IPR010998">
    <property type="entry name" value="Integrase_recombinase_N"/>
</dbReference>
<dbReference type="InterPro" id="IPR050090">
    <property type="entry name" value="Tyrosine_recombinase_XerCD"/>
</dbReference>
<proteinExistence type="inferred from homology"/>
<dbReference type="InterPro" id="IPR002104">
    <property type="entry name" value="Integrase_catalytic"/>
</dbReference>
<dbReference type="Gene3D" id="1.10.150.130">
    <property type="match status" value="1"/>
</dbReference>
<evidence type="ECO:0000313" key="8">
    <source>
        <dbReference type="EMBL" id="SHH70099.1"/>
    </source>
</evidence>
<feature type="domain" description="Tyr recombinase" evidence="6">
    <location>
        <begin position="251"/>
        <end position="438"/>
    </location>
</feature>
<evidence type="ECO:0000256" key="2">
    <source>
        <dbReference type="ARBA" id="ARBA00022908"/>
    </source>
</evidence>
<dbReference type="SUPFAM" id="SSF56349">
    <property type="entry name" value="DNA breaking-rejoining enzymes"/>
    <property type="match status" value="1"/>
</dbReference>
<dbReference type="GO" id="GO:0003677">
    <property type="term" value="F:DNA binding"/>
    <property type="evidence" value="ECO:0007669"/>
    <property type="project" value="UniProtKB-UniRule"/>
</dbReference>
<dbReference type="PANTHER" id="PTHR30349">
    <property type="entry name" value="PHAGE INTEGRASE-RELATED"/>
    <property type="match status" value="1"/>
</dbReference>
<evidence type="ECO:0000259" key="6">
    <source>
        <dbReference type="PROSITE" id="PS51898"/>
    </source>
</evidence>